<evidence type="ECO:0000256" key="6">
    <source>
        <dbReference type="ARBA" id="ARBA00022777"/>
    </source>
</evidence>
<dbReference type="Proteomes" id="UP000006875">
    <property type="component" value="Chromosome"/>
</dbReference>
<evidence type="ECO:0000313" key="12">
    <source>
        <dbReference type="Proteomes" id="UP000006875"/>
    </source>
</evidence>
<keyword evidence="4 9" id="KW-0808">Transferase</keyword>
<dbReference type="GO" id="GO:0005524">
    <property type="term" value="F:ATP binding"/>
    <property type="evidence" value="ECO:0007669"/>
    <property type="project" value="UniProtKB-KW"/>
</dbReference>
<dbReference type="InterPro" id="IPR011245">
    <property type="entry name" value="Butyrate_kin"/>
</dbReference>
<keyword evidence="7 9" id="KW-0067">ATP-binding</keyword>
<dbReference type="InterPro" id="IPR000890">
    <property type="entry name" value="Aliphatic_acid_kin_short-chain"/>
</dbReference>
<comment type="subcellular location">
    <subcellularLocation>
        <location evidence="1 9">Cytoplasm</location>
    </subcellularLocation>
</comment>
<dbReference type="EMBL" id="CP002281">
    <property type="protein sequence ID" value="ADO82763.1"/>
    <property type="molecule type" value="Genomic_DNA"/>
</dbReference>
<evidence type="ECO:0000256" key="8">
    <source>
        <dbReference type="ARBA" id="ARBA00048596"/>
    </source>
</evidence>
<dbReference type="EC" id="2.7.2.7" evidence="9"/>
<gene>
    <name evidence="9" type="primary">buk</name>
    <name evidence="11" type="ordered locus">Ilyop_0981</name>
</gene>
<dbReference type="STRING" id="572544.Ilyop_0981"/>
<proteinExistence type="inferred from homology"/>
<organism evidence="11 12">
    <name type="scientific">Ilyobacter polytropus (strain ATCC 51220 / DSM 2926 / LMG 16218 / CuHBu1)</name>
    <dbReference type="NCBI Taxonomy" id="572544"/>
    <lineage>
        <taxon>Bacteria</taxon>
        <taxon>Fusobacteriati</taxon>
        <taxon>Fusobacteriota</taxon>
        <taxon>Fusobacteriia</taxon>
        <taxon>Fusobacteriales</taxon>
        <taxon>Fusobacteriaceae</taxon>
        <taxon>Ilyobacter</taxon>
    </lineage>
</organism>
<evidence type="ECO:0000256" key="7">
    <source>
        <dbReference type="ARBA" id="ARBA00022840"/>
    </source>
</evidence>
<dbReference type="PANTHER" id="PTHR21060:SF3">
    <property type="entry name" value="BUTYRATE KINASE 2-RELATED"/>
    <property type="match status" value="1"/>
</dbReference>
<dbReference type="GO" id="GO:0005737">
    <property type="term" value="C:cytoplasm"/>
    <property type="evidence" value="ECO:0007669"/>
    <property type="project" value="UniProtKB-SubCell"/>
</dbReference>
<dbReference type="HAMAP" id="MF_00542">
    <property type="entry name" value="Butyrate_kinase"/>
    <property type="match status" value="1"/>
</dbReference>
<dbReference type="NCBIfam" id="TIGR02707">
    <property type="entry name" value="butyr_kinase"/>
    <property type="match status" value="1"/>
</dbReference>
<evidence type="ECO:0000256" key="10">
    <source>
        <dbReference type="RuleBase" id="RU003835"/>
    </source>
</evidence>
<dbReference type="SUPFAM" id="SSF53067">
    <property type="entry name" value="Actin-like ATPase domain"/>
    <property type="match status" value="2"/>
</dbReference>
<evidence type="ECO:0000256" key="4">
    <source>
        <dbReference type="ARBA" id="ARBA00022679"/>
    </source>
</evidence>
<dbReference type="GO" id="GO:0047761">
    <property type="term" value="F:butyrate kinase activity"/>
    <property type="evidence" value="ECO:0007669"/>
    <property type="project" value="UniProtKB-UniRule"/>
</dbReference>
<dbReference type="PRINTS" id="PR00471">
    <property type="entry name" value="ACETATEKNASE"/>
</dbReference>
<dbReference type="AlphaFoldDB" id="E3H964"/>
<keyword evidence="3 9" id="KW-0963">Cytoplasm</keyword>
<dbReference type="CDD" id="cd24011">
    <property type="entry name" value="ASKHA_NBD_BK"/>
    <property type="match status" value="1"/>
</dbReference>
<evidence type="ECO:0000256" key="1">
    <source>
        <dbReference type="ARBA" id="ARBA00004496"/>
    </source>
</evidence>
<evidence type="ECO:0000256" key="2">
    <source>
        <dbReference type="ARBA" id="ARBA00008748"/>
    </source>
</evidence>
<comment type="similarity">
    <text evidence="2 9 10">Belongs to the acetokinase family.</text>
</comment>
<keyword evidence="6 9" id="KW-0418">Kinase</keyword>
<dbReference type="eggNOG" id="COG3426">
    <property type="taxonomic scope" value="Bacteria"/>
</dbReference>
<dbReference type="Pfam" id="PF00871">
    <property type="entry name" value="Acetate_kinase"/>
    <property type="match status" value="1"/>
</dbReference>
<protein>
    <recommendedName>
        <fullName evidence="9">Probable butyrate kinase</fullName>
        <shortName evidence="9">BK</shortName>
        <ecNumber evidence="9">2.7.2.7</ecNumber>
    </recommendedName>
    <alternativeName>
        <fullName evidence="9">Branched-chain carboxylic acid kinase</fullName>
    </alternativeName>
</protein>
<accession>E3H964</accession>
<dbReference type="NCBIfam" id="NF002834">
    <property type="entry name" value="PRK03011.1-5"/>
    <property type="match status" value="1"/>
</dbReference>
<dbReference type="PIRSF" id="PIRSF036458">
    <property type="entry name" value="Butyrate_kin"/>
    <property type="match status" value="1"/>
</dbReference>
<dbReference type="InterPro" id="IPR043129">
    <property type="entry name" value="ATPase_NBD"/>
</dbReference>
<evidence type="ECO:0000256" key="3">
    <source>
        <dbReference type="ARBA" id="ARBA00022490"/>
    </source>
</evidence>
<keyword evidence="12" id="KW-1185">Reference proteome</keyword>
<evidence type="ECO:0000256" key="5">
    <source>
        <dbReference type="ARBA" id="ARBA00022741"/>
    </source>
</evidence>
<dbReference type="GO" id="GO:0006083">
    <property type="term" value="P:acetate metabolic process"/>
    <property type="evidence" value="ECO:0007669"/>
    <property type="project" value="TreeGrafter"/>
</dbReference>
<dbReference type="RefSeq" id="WP_013387431.1">
    <property type="nucleotide sequence ID" value="NC_014632.1"/>
</dbReference>
<dbReference type="GO" id="GO:0008776">
    <property type="term" value="F:acetate kinase activity"/>
    <property type="evidence" value="ECO:0007669"/>
    <property type="project" value="TreeGrafter"/>
</dbReference>
<dbReference type="PROSITE" id="PS01075">
    <property type="entry name" value="ACETATE_KINASE_1"/>
    <property type="match status" value="1"/>
</dbReference>
<sequence length="359" mass="39674">MKKFKILAINPGSTSTKISVFENDDEIFTETIRHSSDDIQQFKRIINQFEFRKKIIEKVLDENNLLNEGLHAVVGRGGLLRPLSGGTYLIEDAILRDLRVGVSGEHASNLGGIIAYEIGKDFHIPSYIVDPVVVDELEPVARISGIPEIERKSIFHALNQKAVARSYAKEIGKPYESLNLIVVHMGGGITIGSHKNGRVIDVTNALDGEGPLSSERSGALPVGDIIKMCFEKKYNEDFLKKRMVGKGGAVAYLRTNSIIEVLNLIEKGDKKAKLIFDAMIYQISKEIGAFSTVLKGNVDTIILTGGMAYSEKIIDLIKERVDFIAPIKVYPGEHEMSALAQGALRILKKEEIPLIYNPD</sequence>
<evidence type="ECO:0000313" key="11">
    <source>
        <dbReference type="EMBL" id="ADO82763.1"/>
    </source>
</evidence>
<comment type="catalytic activity">
    <reaction evidence="8 9">
        <text>butanoate + ATP = butanoyl phosphate + ADP</text>
        <dbReference type="Rhea" id="RHEA:13585"/>
        <dbReference type="ChEBI" id="CHEBI:17968"/>
        <dbReference type="ChEBI" id="CHEBI:30616"/>
        <dbReference type="ChEBI" id="CHEBI:58079"/>
        <dbReference type="ChEBI" id="CHEBI:456216"/>
        <dbReference type="EC" id="2.7.2.7"/>
    </reaction>
</comment>
<reference evidence="11 12" key="1">
    <citation type="journal article" date="2010" name="Stand. Genomic Sci.">
        <title>Complete genome sequence of Ilyobacter polytropus type strain (CuHbu1).</title>
        <authorList>
            <person name="Sikorski J."/>
            <person name="Chertkov O."/>
            <person name="Lapidus A."/>
            <person name="Nolan M."/>
            <person name="Lucas S."/>
            <person name="Del Rio T.G."/>
            <person name="Tice H."/>
            <person name="Cheng J.F."/>
            <person name="Tapia R."/>
            <person name="Han C."/>
            <person name="Goodwin L."/>
            <person name="Pitluck S."/>
            <person name="Liolios K."/>
            <person name="Ivanova N."/>
            <person name="Mavromatis K."/>
            <person name="Mikhailova N."/>
            <person name="Pati A."/>
            <person name="Chen A."/>
            <person name="Palaniappan K."/>
            <person name="Land M."/>
            <person name="Hauser L."/>
            <person name="Chang Y.J."/>
            <person name="Jeffries C.D."/>
            <person name="Brambilla E."/>
            <person name="Yasawong M."/>
            <person name="Rohde M."/>
            <person name="Pukall R."/>
            <person name="Spring S."/>
            <person name="Goker M."/>
            <person name="Woyke T."/>
            <person name="Bristow J."/>
            <person name="Eisen J.A."/>
            <person name="Markowitz V."/>
            <person name="Hugenholtz P."/>
            <person name="Kyrpides N.C."/>
            <person name="Klenk H.P."/>
        </authorList>
    </citation>
    <scope>NUCLEOTIDE SEQUENCE [LARGE SCALE GENOMIC DNA]</scope>
    <source>
        <strain evidence="12">ATCC 51220 / DSM 2926 / LMG 16218 / CuHBu1</strain>
    </source>
</reference>
<dbReference type="HOGENOM" id="CLU_048716_0_0_0"/>
<dbReference type="InterPro" id="IPR023865">
    <property type="entry name" value="Aliphatic_acid_kinase_CS"/>
</dbReference>
<dbReference type="OrthoDB" id="9771859at2"/>
<keyword evidence="5 9" id="KW-0547">Nucleotide-binding</keyword>
<dbReference type="KEGG" id="ipo:Ilyop_0981"/>
<evidence type="ECO:0000256" key="9">
    <source>
        <dbReference type="HAMAP-Rule" id="MF_00542"/>
    </source>
</evidence>
<name>E3H964_ILYPC</name>
<dbReference type="Gene3D" id="3.30.420.40">
    <property type="match status" value="2"/>
</dbReference>
<dbReference type="PANTHER" id="PTHR21060">
    <property type="entry name" value="ACETATE KINASE"/>
    <property type="match status" value="1"/>
</dbReference>